<comment type="similarity">
    <text evidence="1">Belongs to the IMPACT family.</text>
</comment>
<dbReference type="InterPro" id="IPR035647">
    <property type="entry name" value="EFG_III/V"/>
</dbReference>
<dbReference type="Gene3D" id="3.30.230.30">
    <property type="entry name" value="Impact, N-terminal domain"/>
    <property type="match status" value="1"/>
</dbReference>
<feature type="domain" description="Impact N-terminal" evidence="2">
    <location>
        <begin position="25"/>
        <end position="132"/>
    </location>
</feature>
<dbReference type="Proteomes" id="UP000216725">
    <property type="component" value="Unassembled WGS sequence"/>
</dbReference>
<gene>
    <name evidence="4" type="ORF">PSRA_0261</name>
</gene>
<protein>
    <submittedName>
        <fullName evidence="4">IMPACT family member YigZ</fullName>
    </submittedName>
</protein>
<accession>A0A261F089</accession>
<dbReference type="InterPro" id="IPR020568">
    <property type="entry name" value="Ribosomal_Su5_D2-typ_SF"/>
</dbReference>
<dbReference type="Gene3D" id="3.30.70.240">
    <property type="match status" value="1"/>
</dbReference>
<organism evidence="4 5">
    <name type="scientific">Pseudoscardovia radai</name>
    <dbReference type="NCBI Taxonomy" id="987066"/>
    <lineage>
        <taxon>Bacteria</taxon>
        <taxon>Bacillati</taxon>
        <taxon>Actinomycetota</taxon>
        <taxon>Actinomycetes</taxon>
        <taxon>Bifidobacteriales</taxon>
        <taxon>Bifidobacteriaceae</taxon>
        <taxon>Pseudoscardovia</taxon>
    </lineage>
</organism>
<evidence type="ECO:0000313" key="4">
    <source>
        <dbReference type="EMBL" id="OZG52529.1"/>
    </source>
</evidence>
<dbReference type="InterPro" id="IPR015269">
    <property type="entry name" value="UPF0029_Impact_C"/>
</dbReference>
<dbReference type="EMBL" id="MWWR01000003">
    <property type="protein sequence ID" value="OZG52529.1"/>
    <property type="molecule type" value="Genomic_DNA"/>
</dbReference>
<dbReference type="SUPFAM" id="SSF54211">
    <property type="entry name" value="Ribosomal protein S5 domain 2-like"/>
    <property type="match status" value="1"/>
</dbReference>
<dbReference type="GO" id="GO:0006446">
    <property type="term" value="P:regulation of translational initiation"/>
    <property type="evidence" value="ECO:0007669"/>
    <property type="project" value="TreeGrafter"/>
</dbReference>
<comment type="caution">
    <text evidence="4">The sequence shown here is derived from an EMBL/GenBank/DDBJ whole genome shotgun (WGS) entry which is preliminary data.</text>
</comment>
<evidence type="ECO:0000256" key="1">
    <source>
        <dbReference type="ARBA" id="ARBA00007665"/>
    </source>
</evidence>
<dbReference type="InterPro" id="IPR001498">
    <property type="entry name" value="Impact_N"/>
</dbReference>
<keyword evidence="5" id="KW-1185">Reference proteome</keyword>
<name>A0A261F089_9BIFI</name>
<dbReference type="SUPFAM" id="SSF54980">
    <property type="entry name" value="EF-G C-terminal domain-like"/>
    <property type="match status" value="1"/>
</dbReference>
<dbReference type="InterPro" id="IPR023582">
    <property type="entry name" value="Impact"/>
</dbReference>
<dbReference type="Pfam" id="PF09186">
    <property type="entry name" value="DUF1949"/>
    <property type="match status" value="1"/>
</dbReference>
<evidence type="ECO:0000313" key="5">
    <source>
        <dbReference type="Proteomes" id="UP000216725"/>
    </source>
</evidence>
<dbReference type="RefSeq" id="WP_094660070.1">
    <property type="nucleotide sequence ID" value="NZ_MWWR01000003.1"/>
</dbReference>
<dbReference type="PANTHER" id="PTHR16301">
    <property type="entry name" value="IMPACT-RELATED"/>
    <property type="match status" value="1"/>
</dbReference>
<dbReference type="OrthoDB" id="9813771at2"/>
<feature type="domain" description="UPF0029" evidence="3">
    <location>
        <begin position="149"/>
        <end position="202"/>
    </location>
</feature>
<sequence length="222" mass="23372">MTTNTALATILDDAGSPARGTYEDRKSEFIGEICHIEDPDSAIAFAQRVREANPKARHVAYAAVWGVDVGSMGERMSDDGEPSGTAGKPILEAIRSRGLTDCVVTVTRYFGGILLGSGGLIRAYSNAAGEAIAAAHRATIARGVRFQMRVGYSRHDQVLQLVRACGGTVAHEDFAADVTVSVDIPEDAADSFVVRLRDATAGAVIAQKLGDVRTVVPVEDAG</sequence>
<proteinExistence type="inferred from homology"/>
<dbReference type="InterPro" id="IPR036956">
    <property type="entry name" value="Impact_N_sf"/>
</dbReference>
<evidence type="ECO:0000259" key="2">
    <source>
        <dbReference type="Pfam" id="PF01205"/>
    </source>
</evidence>
<evidence type="ECO:0000259" key="3">
    <source>
        <dbReference type="Pfam" id="PF09186"/>
    </source>
</evidence>
<reference evidence="4 5" key="1">
    <citation type="journal article" date="2017" name="BMC Genomics">
        <title>Comparative genomic and phylogenomic analyses of the Bifidobacteriaceae family.</title>
        <authorList>
            <person name="Lugli G.A."/>
            <person name="Milani C."/>
            <person name="Turroni F."/>
            <person name="Duranti S."/>
            <person name="Mancabelli L."/>
            <person name="Mangifesta M."/>
            <person name="Ferrario C."/>
            <person name="Modesto M."/>
            <person name="Mattarelli P."/>
            <person name="Jiri K."/>
            <person name="van Sinderen D."/>
            <person name="Ventura M."/>
        </authorList>
    </citation>
    <scope>NUCLEOTIDE SEQUENCE [LARGE SCALE GENOMIC DNA]</scope>
    <source>
        <strain evidence="4 5">DSM 24742</strain>
    </source>
</reference>
<dbReference type="PANTHER" id="PTHR16301:SF20">
    <property type="entry name" value="IMPACT FAMILY MEMBER YIGZ"/>
    <property type="match status" value="1"/>
</dbReference>
<dbReference type="Pfam" id="PF01205">
    <property type="entry name" value="Impact_N"/>
    <property type="match status" value="1"/>
</dbReference>
<dbReference type="AlphaFoldDB" id="A0A261F089"/>
<dbReference type="GO" id="GO:0005737">
    <property type="term" value="C:cytoplasm"/>
    <property type="evidence" value="ECO:0007669"/>
    <property type="project" value="TreeGrafter"/>
</dbReference>